<name>A0A8X8X881_SALSN</name>
<evidence type="ECO:0000313" key="2">
    <source>
        <dbReference type="EMBL" id="KAG6409680.1"/>
    </source>
</evidence>
<dbReference type="PANTHER" id="PTHR34807">
    <property type="entry name" value="OS08G0270800 PROTEIN"/>
    <property type="match status" value="1"/>
</dbReference>
<organism evidence="2">
    <name type="scientific">Salvia splendens</name>
    <name type="common">Scarlet sage</name>
    <dbReference type="NCBI Taxonomy" id="180675"/>
    <lineage>
        <taxon>Eukaryota</taxon>
        <taxon>Viridiplantae</taxon>
        <taxon>Streptophyta</taxon>
        <taxon>Embryophyta</taxon>
        <taxon>Tracheophyta</taxon>
        <taxon>Spermatophyta</taxon>
        <taxon>Magnoliopsida</taxon>
        <taxon>eudicotyledons</taxon>
        <taxon>Gunneridae</taxon>
        <taxon>Pentapetalae</taxon>
        <taxon>asterids</taxon>
        <taxon>lamiids</taxon>
        <taxon>Lamiales</taxon>
        <taxon>Lamiaceae</taxon>
        <taxon>Nepetoideae</taxon>
        <taxon>Mentheae</taxon>
        <taxon>Salviinae</taxon>
        <taxon>Salvia</taxon>
        <taxon>Salvia subgen. Calosphace</taxon>
        <taxon>core Calosphace</taxon>
    </lineage>
</organism>
<dbReference type="AlphaFoldDB" id="A0A8X8X881"/>
<feature type="region of interest" description="Disordered" evidence="1">
    <location>
        <begin position="109"/>
        <end position="151"/>
    </location>
</feature>
<feature type="region of interest" description="Disordered" evidence="1">
    <location>
        <begin position="72"/>
        <end position="96"/>
    </location>
</feature>
<dbReference type="OrthoDB" id="1295445at2759"/>
<dbReference type="PANTHER" id="PTHR34807:SF6">
    <property type="entry name" value="MYB-CC TYPE TRANSCRIPTION FACTOR LHEQLE-CONTAINING DOMAIN-CONTAINING PROTEIN"/>
    <property type="match status" value="1"/>
</dbReference>
<reference evidence="2" key="2">
    <citation type="submission" date="2020-08" db="EMBL/GenBank/DDBJ databases">
        <title>Plant Genome Project.</title>
        <authorList>
            <person name="Zhang R.-G."/>
        </authorList>
    </citation>
    <scope>NUCLEOTIDE SEQUENCE</scope>
    <source>
        <strain evidence="2">Huo1</strain>
        <tissue evidence="2">Leaf</tissue>
    </source>
</reference>
<gene>
    <name evidence="2" type="ORF">SASPL_127722</name>
</gene>
<evidence type="ECO:0000313" key="3">
    <source>
        <dbReference type="Proteomes" id="UP000298416"/>
    </source>
</evidence>
<keyword evidence="3" id="KW-1185">Reference proteome</keyword>
<dbReference type="EMBL" id="PNBA02000010">
    <property type="protein sequence ID" value="KAG6409680.1"/>
    <property type="molecule type" value="Genomic_DNA"/>
</dbReference>
<dbReference type="Proteomes" id="UP000298416">
    <property type="component" value="Unassembled WGS sequence"/>
</dbReference>
<accession>A0A8X8X881</accession>
<reference evidence="2" key="1">
    <citation type="submission" date="2018-01" db="EMBL/GenBank/DDBJ databases">
        <authorList>
            <person name="Mao J.F."/>
        </authorList>
    </citation>
    <scope>NUCLEOTIDE SEQUENCE</scope>
    <source>
        <strain evidence="2">Huo1</strain>
        <tissue evidence="2">Leaf</tissue>
    </source>
</reference>
<proteinExistence type="predicted"/>
<protein>
    <submittedName>
        <fullName evidence="2">Uncharacterized protein</fullName>
    </submittedName>
</protein>
<comment type="caution">
    <text evidence="2">The sequence shown here is derived from an EMBL/GenBank/DDBJ whole genome shotgun (WGS) entry which is preliminary data.</text>
</comment>
<sequence length="151" mass="17486">MKRASLNFDQSHSADVEAKIKLRYQTLLREYLELQKVFVSKKRKLQAAKQKREVVFAEVRFLRRKQKYMLKRQAPNADKETNALQGGGNPSAIHQPLLSNSLWRDGTAEEGKGHVYQEDVRSKKMKKNPSSQDKAEGEQKICWPDQVTPKF</sequence>
<feature type="compositionally biased region" description="Basic and acidic residues" evidence="1">
    <location>
        <begin position="109"/>
        <end position="122"/>
    </location>
</feature>
<evidence type="ECO:0000256" key="1">
    <source>
        <dbReference type="SAM" id="MobiDB-lite"/>
    </source>
</evidence>